<dbReference type="Proteomes" id="UP000315295">
    <property type="component" value="Unassembled WGS sequence"/>
</dbReference>
<feature type="region of interest" description="Disordered" evidence="1">
    <location>
        <begin position="182"/>
        <end position="205"/>
    </location>
</feature>
<feature type="compositionally biased region" description="Polar residues" evidence="1">
    <location>
        <begin position="188"/>
        <end position="205"/>
    </location>
</feature>
<protein>
    <submittedName>
        <fullName evidence="2">Uncharacterized protein</fullName>
    </submittedName>
</protein>
<dbReference type="AlphaFoldDB" id="A0A540LA56"/>
<comment type="caution">
    <text evidence="2">The sequence shown here is derived from an EMBL/GenBank/DDBJ whole genome shotgun (WGS) entry which is preliminary data.</text>
</comment>
<evidence type="ECO:0000256" key="1">
    <source>
        <dbReference type="SAM" id="MobiDB-lite"/>
    </source>
</evidence>
<dbReference type="EMBL" id="VIEB01000687">
    <property type="protein sequence ID" value="TQD83219.1"/>
    <property type="molecule type" value="Genomic_DNA"/>
</dbReference>
<accession>A0A540LA56</accession>
<reference evidence="2 3" key="1">
    <citation type="journal article" date="2019" name="G3 (Bethesda)">
        <title>Sequencing of a Wild Apple (Malus baccata) Genome Unravels the Differences Between Cultivated and Wild Apple Species Regarding Disease Resistance and Cold Tolerance.</title>
        <authorList>
            <person name="Chen X."/>
        </authorList>
    </citation>
    <scope>NUCLEOTIDE SEQUENCE [LARGE SCALE GENOMIC DNA]</scope>
    <source>
        <strain evidence="3">cv. Shandingzi</strain>
        <tissue evidence="2">Leaves</tissue>
    </source>
</reference>
<evidence type="ECO:0000313" key="2">
    <source>
        <dbReference type="EMBL" id="TQD83219.1"/>
    </source>
</evidence>
<name>A0A540LA56_MALBA</name>
<gene>
    <name evidence="2" type="ORF">C1H46_031221</name>
</gene>
<organism evidence="2 3">
    <name type="scientific">Malus baccata</name>
    <name type="common">Siberian crab apple</name>
    <name type="synonym">Pyrus baccata</name>
    <dbReference type="NCBI Taxonomy" id="106549"/>
    <lineage>
        <taxon>Eukaryota</taxon>
        <taxon>Viridiplantae</taxon>
        <taxon>Streptophyta</taxon>
        <taxon>Embryophyta</taxon>
        <taxon>Tracheophyta</taxon>
        <taxon>Spermatophyta</taxon>
        <taxon>Magnoliopsida</taxon>
        <taxon>eudicotyledons</taxon>
        <taxon>Gunneridae</taxon>
        <taxon>Pentapetalae</taxon>
        <taxon>rosids</taxon>
        <taxon>fabids</taxon>
        <taxon>Rosales</taxon>
        <taxon>Rosaceae</taxon>
        <taxon>Amygdaloideae</taxon>
        <taxon>Maleae</taxon>
        <taxon>Malus</taxon>
    </lineage>
</organism>
<sequence length="231" mass="25536">MVVAPPPSSALYIARLEPIPLAPPATPTAVTPTTPCHATRNDKTRATDTVKGGATRATIVVMMPSITTIIPVPSPMRLTTMPTEATSASIFPKTNYNLEDMNEDMLAHLNWLFSKSYKQWKSDLHQYFQQFDDPQGQVTDLTQKVAGLRSELTSYKSQMSMLVQAISSSGIHLLPAPSEPFYTEHAKQSSPSTSNLVPNPTPYQQQDYQAPQNDLPIDYSAFFHSFVPAFF</sequence>
<keyword evidence="3" id="KW-1185">Reference proteome</keyword>
<evidence type="ECO:0000313" key="3">
    <source>
        <dbReference type="Proteomes" id="UP000315295"/>
    </source>
</evidence>
<proteinExistence type="predicted"/>